<proteinExistence type="predicted"/>
<sequence>MSAAYVRRPVEPHFSDSDAVGLSNTSAPTSLNIEIQRLRIDPTAKKLSNEQEANDAMYIETVEKFAAVDQHKVDIIRNHLRALFIGAMMAGAYIGSATSSYSRRERIPDHRIRRYGL</sequence>
<evidence type="ECO:0000313" key="1">
    <source>
        <dbReference type="EMBL" id="MBB3979521.1"/>
    </source>
</evidence>
<reference evidence="1 2" key="1">
    <citation type="submission" date="2020-08" db="EMBL/GenBank/DDBJ databases">
        <title>Genomic Encyclopedia of Type Strains, Phase IV (KMG-IV): sequencing the most valuable type-strain genomes for metagenomic binning, comparative biology and taxonomic classification.</title>
        <authorList>
            <person name="Goeker M."/>
        </authorList>
    </citation>
    <scope>NUCLEOTIDE SEQUENCE [LARGE SCALE GENOMIC DNA]</scope>
    <source>
        <strain evidence="1 2">DSM 100211</strain>
    </source>
</reference>
<dbReference type="RefSeq" id="WP_183807765.1">
    <property type="nucleotide sequence ID" value="NZ_JACIEE010000012.1"/>
</dbReference>
<accession>A0A7W6DA80</accession>
<protein>
    <submittedName>
        <fullName evidence="1">Uncharacterized protein</fullName>
    </submittedName>
</protein>
<dbReference type="AlphaFoldDB" id="A0A7W6DA80"/>
<gene>
    <name evidence="1" type="ORF">GGQ64_004765</name>
</gene>
<dbReference type="EMBL" id="JACIEE010000012">
    <property type="protein sequence ID" value="MBB3979521.1"/>
    <property type="molecule type" value="Genomic_DNA"/>
</dbReference>
<evidence type="ECO:0000313" key="2">
    <source>
        <dbReference type="Proteomes" id="UP000574761"/>
    </source>
</evidence>
<name>A0A7W6DA80_9HYPH</name>
<keyword evidence="2" id="KW-1185">Reference proteome</keyword>
<organism evidence="1 2">
    <name type="scientific">Mycoplana azooxidifex</name>
    <dbReference type="NCBI Taxonomy" id="1636188"/>
    <lineage>
        <taxon>Bacteria</taxon>
        <taxon>Pseudomonadati</taxon>
        <taxon>Pseudomonadota</taxon>
        <taxon>Alphaproteobacteria</taxon>
        <taxon>Hyphomicrobiales</taxon>
        <taxon>Rhizobiaceae</taxon>
        <taxon>Mycoplana</taxon>
    </lineage>
</organism>
<comment type="caution">
    <text evidence="1">The sequence shown here is derived from an EMBL/GenBank/DDBJ whole genome shotgun (WGS) entry which is preliminary data.</text>
</comment>
<dbReference type="Proteomes" id="UP000574761">
    <property type="component" value="Unassembled WGS sequence"/>
</dbReference>